<protein>
    <submittedName>
        <fullName evidence="1">Uncharacterized protein</fullName>
    </submittedName>
</protein>
<sequence length="193" mass="22523">MAHGLVLRMEDMLGFRRSEQVLNEQGTAYAEYNANPSTGNVNIPKLWTDAVEFPSNAKKTDYLTLLRKTLLFMFSSKWAMYTDKGDLLCAFKYHYSAFKNITKNFSEIYKAVLEIFKRDPWRNPFFLWNDLFDGTVTIYDKRVQDYFESEPEEIVLARVHALVLRKTGLRAPCVLLKHLFIYHSLIAKSFGIL</sequence>
<comment type="caution">
    <text evidence="1">The sequence shown here is derived from an EMBL/GenBank/DDBJ whole genome shotgun (WGS) entry which is preliminary data.</text>
</comment>
<dbReference type="OrthoDB" id="6427254at2759"/>
<dbReference type="Proteomes" id="UP000499080">
    <property type="component" value="Unassembled WGS sequence"/>
</dbReference>
<gene>
    <name evidence="1" type="ORF">AVEN_79416_1</name>
</gene>
<proteinExistence type="predicted"/>
<accession>A0A4Y2RB15</accession>
<dbReference type="AlphaFoldDB" id="A0A4Y2RB15"/>
<keyword evidence="2" id="KW-1185">Reference proteome</keyword>
<organism evidence="1 2">
    <name type="scientific">Araneus ventricosus</name>
    <name type="common">Orbweaver spider</name>
    <name type="synonym">Epeira ventricosa</name>
    <dbReference type="NCBI Taxonomy" id="182803"/>
    <lineage>
        <taxon>Eukaryota</taxon>
        <taxon>Metazoa</taxon>
        <taxon>Ecdysozoa</taxon>
        <taxon>Arthropoda</taxon>
        <taxon>Chelicerata</taxon>
        <taxon>Arachnida</taxon>
        <taxon>Araneae</taxon>
        <taxon>Araneomorphae</taxon>
        <taxon>Entelegynae</taxon>
        <taxon>Araneoidea</taxon>
        <taxon>Araneidae</taxon>
        <taxon>Araneus</taxon>
    </lineage>
</organism>
<evidence type="ECO:0000313" key="2">
    <source>
        <dbReference type="Proteomes" id="UP000499080"/>
    </source>
</evidence>
<name>A0A4Y2RB15_ARAVE</name>
<reference evidence="1 2" key="1">
    <citation type="journal article" date="2019" name="Sci. Rep.">
        <title>Orb-weaving spider Araneus ventricosus genome elucidates the spidroin gene catalogue.</title>
        <authorList>
            <person name="Kono N."/>
            <person name="Nakamura H."/>
            <person name="Ohtoshi R."/>
            <person name="Moran D.A.P."/>
            <person name="Shinohara A."/>
            <person name="Yoshida Y."/>
            <person name="Fujiwara M."/>
            <person name="Mori M."/>
            <person name="Tomita M."/>
            <person name="Arakawa K."/>
        </authorList>
    </citation>
    <scope>NUCLEOTIDE SEQUENCE [LARGE SCALE GENOMIC DNA]</scope>
</reference>
<evidence type="ECO:0000313" key="1">
    <source>
        <dbReference type="EMBL" id="GBN72984.1"/>
    </source>
</evidence>
<dbReference type="EMBL" id="BGPR01016438">
    <property type="protein sequence ID" value="GBN72984.1"/>
    <property type="molecule type" value="Genomic_DNA"/>
</dbReference>